<organism evidence="5 6">
    <name type="scientific">Brumimicrobium salinarum</name>
    <dbReference type="NCBI Taxonomy" id="2058658"/>
    <lineage>
        <taxon>Bacteria</taxon>
        <taxon>Pseudomonadati</taxon>
        <taxon>Bacteroidota</taxon>
        <taxon>Flavobacteriia</taxon>
        <taxon>Flavobacteriales</taxon>
        <taxon>Crocinitomicaceae</taxon>
        <taxon>Brumimicrobium</taxon>
    </lineage>
</organism>
<dbReference type="OrthoDB" id="667970at2"/>
<dbReference type="GO" id="GO:0003677">
    <property type="term" value="F:DNA binding"/>
    <property type="evidence" value="ECO:0007669"/>
    <property type="project" value="UniProtKB-KW"/>
</dbReference>
<evidence type="ECO:0000256" key="1">
    <source>
        <dbReference type="ARBA" id="ARBA00010923"/>
    </source>
</evidence>
<dbReference type="Gene3D" id="3.90.220.20">
    <property type="entry name" value="DNA methylase specificity domains"/>
    <property type="match status" value="2"/>
</dbReference>
<keyword evidence="5" id="KW-0540">Nuclease</keyword>
<evidence type="ECO:0000313" key="5">
    <source>
        <dbReference type="EMBL" id="PKR81774.1"/>
    </source>
</evidence>
<feature type="domain" description="Type I restriction modification DNA specificity" evidence="4">
    <location>
        <begin position="200"/>
        <end position="363"/>
    </location>
</feature>
<dbReference type="GO" id="GO:0009307">
    <property type="term" value="P:DNA restriction-modification system"/>
    <property type="evidence" value="ECO:0007669"/>
    <property type="project" value="UniProtKB-KW"/>
</dbReference>
<evidence type="ECO:0000256" key="2">
    <source>
        <dbReference type="ARBA" id="ARBA00022747"/>
    </source>
</evidence>
<comment type="similarity">
    <text evidence="1">Belongs to the type-I restriction system S methylase family.</text>
</comment>
<dbReference type="Proteomes" id="UP000236654">
    <property type="component" value="Unassembled WGS sequence"/>
</dbReference>
<gene>
    <name evidence="5" type="ORF">CW751_00080</name>
</gene>
<dbReference type="EMBL" id="PJNI01000001">
    <property type="protein sequence ID" value="PKR81774.1"/>
    <property type="molecule type" value="Genomic_DNA"/>
</dbReference>
<proteinExistence type="inferred from homology"/>
<dbReference type="RefSeq" id="WP_101332920.1">
    <property type="nucleotide sequence ID" value="NZ_PJNI01000001.1"/>
</dbReference>
<feature type="domain" description="Type I restriction modification DNA specificity" evidence="4">
    <location>
        <begin position="19"/>
        <end position="169"/>
    </location>
</feature>
<evidence type="ECO:0000256" key="3">
    <source>
        <dbReference type="ARBA" id="ARBA00023125"/>
    </source>
</evidence>
<protein>
    <submittedName>
        <fullName evidence="5">Restriction endonuclease subunit S</fullName>
    </submittedName>
</protein>
<keyword evidence="2" id="KW-0680">Restriction system</keyword>
<keyword evidence="6" id="KW-1185">Reference proteome</keyword>
<dbReference type="GO" id="GO:0004519">
    <property type="term" value="F:endonuclease activity"/>
    <property type="evidence" value="ECO:0007669"/>
    <property type="project" value="UniProtKB-KW"/>
</dbReference>
<dbReference type="InterPro" id="IPR044946">
    <property type="entry name" value="Restrct_endonuc_typeI_TRD_sf"/>
</dbReference>
<evidence type="ECO:0000259" key="4">
    <source>
        <dbReference type="Pfam" id="PF01420"/>
    </source>
</evidence>
<dbReference type="SUPFAM" id="SSF116734">
    <property type="entry name" value="DNA methylase specificity domain"/>
    <property type="match status" value="2"/>
</dbReference>
<dbReference type="InterPro" id="IPR000055">
    <property type="entry name" value="Restrct_endonuc_typeI_TRD"/>
</dbReference>
<dbReference type="PANTHER" id="PTHR30408">
    <property type="entry name" value="TYPE-1 RESTRICTION ENZYME ECOKI SPECIFICITY PROTEIN"/>
    <property type="match status" value="1"/>
</dbReference>
<dbReference type="InterPro" id="IPR052021">
    <property type="entry name" value="Type-I_RS_S_subunit"/>
</dbReference>
<evidence type="ECO:0000313" key="6">
    <source>
        <dbReference type="Proteomes" id="UP000236654"/>
    </source>
</evidence>
<comment type="caution">
    <text evidence="5">The sequence shown here is derived from an EMBL/GenBank/DDBJ whole genome shotgun (WGS) entry which is preliminary data.</text>
</comment>
<keyword evidence="3" id="KW-0238">DNA-binding</keyword>
<accession>A0A2I0R5B5</accession>
<name>A0A2I0R5B5_9FLAO</name>
<dbReference type="CDD" id="cd17288">
    <property type="entry name" value="RMtype1_S_LlaAI06ORF1089P_TRD1-CR1_like"/>
    <property type="match status" value="1"/>
</dbReference>
<sequence>MKKLKNQKPSIRFKEFSYNWPQVRMGDILKIGSGKDYKHLNPGDIPVFGSGGYMTSVDEAIYSGETVFIGRKGSIDKPFYYNGAFWTVDTLFYTRDFKKCVPKFVYCLFQNINWYKYNAASGVPSLSKKTIESIIIDIPSLPEQQKIASFLTKVDEKIANLSKKKELLEEYKKGVTQKIFKQEIRFKIRNEAGVLVEPPKWQKRKLGSLTYKVGKKNKEKISYPIYSINNQEGFLPQSEQFEGLNSNDRGYDISMYKIVNEKTFAYNPARINVGSIGYSHDLNKVIISSLYVCFKTNEDLEDLFLLVYLNTKRFNTDIIRYEEGGVRQYLFYDNFSQIEIPLPCKNEQNKIADFLSTIDKKISAVDQQLSLAKEWKKGLLQKMFV</sequence>
<dbReference type="AlphaFoldDB" id="A0A2I0R5B5"/>
<reference evidence="5 6" key="1">
    <citation type="submission" date="2017-12" db="EMBL/GenBank/DDBJ databases">
        <title>The draft genome sequence of Brumimicrobium saltpan LHR20.</title>
        <authorList>
            <person name="Do Z.-J."/>
            <person name="Luo H.-R."/>
        </authorList>
    </citation>
    <scope>NUCLEOTIDE SEQUENCE [LARGE SCALE GENOMIC DNA]</scope>
    <source>
        <strain evidence="5 6">LHR20</strain>
    </source>
</reference>
<keyword evidence="5" id="KW-0255">Endonuclease</keyword>
<keyword evidence="5" id="KW-0378">Hydrolase</keyword>
<dbReference type="PANTHER" id="PTHR30408:SF12">
    <property type="entry name" value="TYPE I RESTRICTION ENZYME MJAVIII SPECIFICITY SUBUNIT"/>
    <property type="match status" value="1"/>
</dbReference>
<dbReference type="Pfam" id="PF01420">
    <property type="entry name" value="Methylase_S"/>
    <property type="match status" value="2"/>
</dbReference>